<dbReference type="PROSITE" id="PS00903">
    <property type="entry name" value="CYT_DCMP_DEAMINASES_1"/>
    <property type="match status" value="1"/>
</dbReference>
<feature type="binding site" evidence="15">
    <location>
        <position position="191"/>
    </location>
    <ligand>
        <name>substrate</name>
    </ligand>
</feature>
<dbReference type="PROSITE" id="PS51747">
    <property type="entry name" value="CYT_DCMP_DEAMINASES_2"/>
    <property type="match status" value="1"/>
</dbReference>
<evidence type="ECO:0000256" key="8">
    <source>
        <dbReference type="ARBA" id="ARBA00022801"/>
    </source>
</evidence>
<feature type="binding site" evidence="15">
    <location>
        <position position="207"/>
    </location>
    <ligand>
        <name>NADP(+)</name>
        <dbReference type="ChEBI" id="CHEBI:58349"/>
    </ligand>
</feature>
<dbReference type="GO" id="GO:0008270">
    <property type="term" value="F:zinc ion binding"/>
    <property type="evidence" value="ECO:0007669"/>
    <property type="project" value="InterPro"/>
</dbReference>
<evidence type="ECO:0000256" key="6">
    <source>
        <dbReference type="ARBA" id="ARBA00022619"/>
    </source>
</evidence>
<dbReference type="OrthoDB" id="9800865at2"/>
<protein>
    <recommendedName>
        <fullName evidence="13">Riboflavin biosynthesis protein RibD</fullName>
    </recommendedName>
    <domain>
        <recommendedName>
            <fullName evidence="13">Diaminohydroxyphosphoribosylaminopyrimidine deaminase</fullName>
            <shortName evidence="13">DRAP deaminase</shortName>
            <ecNumber evidence="13">3.5.4.26</ecNumber>
        </recommendedName>
        <alternativeName>
            <fullName evidence="13">Riboflavin-specific deaminase</fullName>
        </alternativeName>
    </domain>
    <domain>
        <recommendedName>
            <fullName evidence="13">5-amino-6-(5-phosphoribosylamino)uracil reductase</fullName>
            <ecNumber evidence="13">1.1.1.193</ecNumber>
        </recommendedName>
        <alternativeName>
            <fullName evidence="13">HTP reductase</fullName>
        </alternativeName>
    </domain>
</protein>
<dbReference type="PIRSF" id="PIRSF006769">
    <property type="entry name" value="RibD"/>
    <property type="match status" value="1"/>
</dbReference>
<dbReference type="GO" id="GO:0050661">
    <property type="term" value="F:NADP binding"/>
    <property type="evidence" value="ECO:0007669"/>
    <property type="project" value="InterPro"/>
</dbReference>
<evidence type="ECO:0000256" key="4">
    <source>
        <dbReference type="ARBA" id="ARBA00005259"/>
    </source>
</evidence>
<feature type="binding site" evidence="16">
    <location>
        <position position="91"/>
    </location>
    <ligand>
        <name>Zn(2+)</name>
        <dbReference type="ChEBI" id="CHEBI:29105"/>
        <note>catalytic</note>
    </ligand>
</feature>
<evidence type="ECO:0000256" key="3">
    <source>
        <dbReference type="ARBA" id="ARBA00004910"/>
    </source>
</evidence>
<keyword evidence="10 13" id="KW-0521">NADP</keyword>
<feature type="binding site" evidence="16">
    <location>
        <position position="82"/>
    </location>
    <ligand>
        <name>Zn(2+)</name>
        <dbReference type="ChEBI" id="CHEBI:29105"/>
        <note>catalytic</note>
    </ligand>
</feature>
<sequence>MAASLQKPTDGEYMAQAIELARRAEGRTRPNPMVGCVIVRDGEVIGRGYHVRAGEDHAEIAAIKDAGGDVEGAELFVNLEPCSHFNRTPPCSDAIIRHKIARVVVGTIDPNPKVSGRGVRRLRDAGIEVVEGVLDAESRALNAPFFKHITTGMPWTVAKWAMTLDGKIASSTGDSRWITDEPARERVHQLRDRLDAILIGSGTLLADNPRLTCRIEGGRDPVRFVLDTSLRSTPDLAIYNLDDSDAPTMVLCADDADPTRAEALMARPNVEVIHVARDASGGLDLEHVLRTIASRDLLSVLVEGGATLHGALFDRGLVDYAYAFVAPKVVGGGGPSPLGGRGFELMNDAVTLSAPALERLGDDLLLHGEVPAERRAQLPSIFDEA</sequence>
<evidence type="ECO:0000256" key="15">
    <source>
        <dbReference type="PIRSR" id="PIRSR006769-2"/>
    </source>
</evidence>
<dbReference type="RefSeq" id="WP_146974185.1">
    <property type="nucleotide sequence ID" value="NZ_VOSL01000043.1"/>
</dbReference>
<comment type="similarity">
    <text evidence="5 13">In the C-terminal section; belongs to the HTP reductase family.</text>
</comment>
<feature type="binding site" evidence="15">
    <location>
        <begin position="305"/>
        <end position="311"/>
    </location>
    <ligand>
        <name>NADP(+)</name>
        <dbReference type="ChEBI" id="CHEBI:58349"/>
    </ligand>
</feature>
<dbReference type="InterPro" id="IPR024072">
    <property type="entry name" value="DHFR-like_dom_sf"/>
</dbReference>
<dbReference type="PANTHER" id="PTHR38011">
    <property type="entry name" value="DIHYDROFOLATE REDUCTASE FAMILY PROTEIN (AFU_ORTHOLOGUE AFUA_8G06820)"/>
    <property type="match status" value="1"/>
</dbReference>
<dbReference type="Pfam" id="PF00383">
    <property type="entry name" value="dCMP_cyt_deam_1"/>
    <property type="match status" value="1"/>
</dbReference>
<dbReference type="Gene3D" id="3.40.430.10">
    <property type="entry name" value="Dihydrofolate Reductase, subunit A"/>
    <property type="match status" value="1"/>
</dbReference>
<feature type="binding site" evidence="15">
    <location>
        <position position="228"/>
    </location>
    <ligand>
        <name>NADP(+)</name>
        <dbReference type="ChEBI" id="CHEBI:58349"/>
    </ligand>
</feature>
<proteinExistence type="inferred from homology"/>
<evidence type="ECO:0000256" key="5">
    <source>
        <dbReference type="ARBA" id="ARBA00007417"/>
    </source>
</evidence>
<feature type="binding site" evidence="15">
    <location>
        <position position="161"/>
    </location>
    <ligand>
        <name>NADP(+)</name>
        <dbReference type="ChEBI" id="CHEBI:58349"/>
    </ligand>
</feature>
<keyword evidence="9 13" id="KW-0862">Zinc</keyword>
<dbReference type="SUPFAM" id="SSF53597">
    <property type="entry name" value="Dihydrofolate reductase-like"/>
    <property type="match status" value="1"/>
</dbReference>
<evidence type="ECO:0000256" key="1">
    <source>
        <dbReference type="ARBA" id="ARBA00002151"/>
    </source>
</evidence>
<dbReference type="GO" id="GO:0008703">
    <property type="term" value="F:5-amino-6-(5-phosphoribosylamino)uracil reductase activity"/>
    <property type="evidence" value="ECO:0007669"/>
    <property type="project" value="UniProtKB-EC"/>
</dbReference>
<dbReference type="InterPro" id="IPR004794">
    <property type="entry name" value="Eubact_RibD"/>
</dbReference>
<keyword evidence="7 13" id="KW-0479">Metal-binding</keyword>
<name>A0A5C6XDL0_9DELT</name>
<comment type="caution">
    <text evidence="18">The sequence shown here is derived from an EMBL/GenBank/DDBJ whole genome shotgun (WGS) entry which is preliminary data.</text>
</comment>
<dbReference type="GO" id="GO:0009231">
    <property type="term" value="P:riboflavin biosynthetic process"/>
    <property type="evidence" value="ECO:0007669"/>
    <property type="project" value="UniProtKB-UniPathway"/>
</dbReference>
<dbReference type="Proteomes" id="UP000321046">
    <property type="component" value="Unassembled WGS sequence"/>
</dbReference>
<evidence type="ECO:0000256" key="10">
    <source>
        <dbReference type="ARBA" id="ARBA00022857"/>
    </source>
</evidence>
<dbReference type="SUPFAM" id="SSF53927">
    <property type="entry name" value="Cytidine deaminase-like"/>
    <property type="match status" value="1"/>
</dbReference>
<comment type="catalytic activity">
    <reaction evidence="13">
        <text>2,5-diamino-6-hydroxy-4-(5-phosphoribosylamino)-pyrimidine + H2O + H(+) = 5-amino-6-(5-phospho-D-ribosylamino)uracil + NH4(+)</text>
        <dbReference type="Rhea" id="RHEA:21868"/>
        <dbReference type="ChEBI" id="CHEBI:15377"/>
        <dbReference type="ChEBI" id="CHEBI:15378"/>
        <dbReference type="ChEBI" id="CHEBI:28938"/>
        <dbReference type="ChEBI" id="CHEBI:58453"/>
        <dbReference type="ChEBI" id="CHEBI:58614"/>
        <dbReference type="EC" id="3.5.4.26"/>
    </reaction>
</comment>
<dbReference type="InterPro" id="IPR002734">
    <property type="entry name" value="RibDG_C"/>
</dbReference>
<comment type="catalytic activity">
    <reaction evidence="13">
        <text>5-amino-6-(5-phospho-D-ribitylamino)uracil + NADP(+) = 5-amino-6-(5-phospho-D-ribosylamino)uracil + NADPH + H(+)</text>
        <dbReference type="Rhea" id="RHEA:17845"/>
        <dbReference type="ChEBI" id="CHEBI:15378"/>
        <dbReference type="ChEBI" id="CHEBI:57783"/>
        <dbReference type="ChEBI" id="CHEBI:58349"/>
        <dbReference type="ChEBI" id="CHEBI:58421"/>
        <dbReference type="ChEBI" id="CHEBI:58453"/>
        <dbReference type="EC" id="1.1.1.193"/>
    </reaction>
</comment>
<dbReference type="AlphaFoldDB" id="A0A5C6XDL0"/>
<dbReference type="Gene3D" id="3.40.140.10">
    <property type="entry name" value="Cytidine Deaminase, domain 2"/>
    <property type="match status" value="1"/>
</dbReference>
<gene>
    <name evidence="18" type="primary">ribD</name>
    <name evidence="18" type="ORF">FRC96_09135</name>
</gene>
<keyword evidence="8 13" id="KW-0378">Hydrolase</keyword>
<dbReference type="EMBL" id="VOSL01000043">
    <property type="protein sequence ID" value="TXD36872.1"/>
    <property type="molecule type" value="Genomic_DNA"/>
</dbReference>
<comment type="pathway">
    <text evidence="3 13">Cofactor biosynthesis; riboflavin biosynthesis; 5-amino-6-(D-ribitylamino)uracil from GTP: step 3/4.</text>
</comment>
<feature type="domain" description="CMP/dCMP-type deaminase" evidence="17">
    <location>
        <begin position="8"/>
        <end position="130"/>
    </location>
</feature>
<feature type="binding site" evidence="15">
    <location>
        <position position="177"/>
    </location>
    <ligand>
        <name>NADP(+)</name>
        <dbReference type="ChEBI" id="CHEBI:58349"/>
    </ligand>
</feature>
<dbReference type="CDD" id="cd01284">
    <property type="entry name" value="Riboflavin_deaminase-reductase"/>
    <property type="match status" value="1"/>
</dbReference>
<evidence type="ECO:0000259" key="17">
    <source>
        <dbReference type="PROSITE" id="PS51747"/>
    </source>
</evidence>
<dbReference type="EC" id="3.5.4.26" evidence="13"/>
<keyword evidence="11 13" id="KW-0560">Oxidoreductase</keyword>
<dbReference type="InterPro" id="IPR011549">
    <property type="entry name" value="RibD_C"/>
</dbReference>
<evidence type="ECO:0000313" key="18">
    <source>
        <dbReference type="EMBL" id="TXD36872.1"/>
    </source>
</evidence>
<dbReference type="Pfam" id="PF01872">
    <property type="entry name" value="RibD_C"/>
    <property type="match status" value="1"/>
</dbReference>
<keyword evidence="6 13" id="KW-0686">Riboflavin biosynthesis</keyword>
<comment type="similarity">
    <text evidence="4 13">In the N-terminal section; belongs to the cytidine and deoxycytidylate deaminase family.</text>
</comment>
<dbReference type="NCBIfam" id="TIGR00326">
    <property type="entry name" value="eubact_ribD"/>
    <property type="match status" value="1"/>
</dbReference>
<accession>A0A5C6XDL0</accession>
<dbReference type="UniPathway" id="UPA00275">
    <property type="reaction ID" value="UER00401"/>
</dbReference>
<keyword evidence="12" id="KW-0511">Multifunctional enzyme</keyword>
<dbReference type="InterPro" id="IPR016193">
    <property type="entry name" value="Cytidine_deaminase-like"/>
</dbReference>
<feature type="binding site" evidence="15">
    <location>
        <position position="303"/>
    </location>
    <ligand>
        <name>substrate</name>
    </ligand>
</feature>
<dbReference type="InterPro" id="IPR016192">
    <property type="entry name" value="APOBEC/CMP_deaminase_Zn-bd"/>
</dbReference>
<dbReference type="GO" id="GO:0008835">
    <property type="term" value="F:diaminohydroxyphosphoribosylaminopyrimidine deaminase activity"/>
    <property type="evidence" value="ECO:0007669"/>
    <property type="project" value="UniProtKB-EC"/>
</dbReference>
<organism evidence="18 19">
    <name type="scientific">Lujinxingia vulgaris</name>
    <dbReference type="NCBI Taxonomy" id="2600176"/>
    <lineage>
        <taxon>Bacteria</taxon>
        <taxon>Deltaproteobacteria</taxon>
        <taxon>Bradymonadales</taxon>
        <taxon>Lujinxingiaceae</taxon>
        <taxon>Lujinxingia</taxon>
    </lineage>
</organism>
<dbReference type="FunFam" id="3.40.140.10:FF:000025">
    <property type="entry name" value="Riboflavin biosynthesis protein RibD"/>
    <property type="match status" value="1"/>
</dbReference>
<comment type="pathway">
    <text evidence="2 13">Cofactor biosynthesis; riboflavin biosynthesis; 5-amino-6-(D-ribitylamino)uracil from GTP: step 2/4.</text>
</comment>
<comment type="cofactor">
    <cofactor evidence="13 16">
        <name>Zn(2+)</name>
        <dbReference type="ChEBI" id="CHEBI:29105"/>
    </cofactor>
    <text evidence="13 16">Binds 1 zinc ion.</text>
</comment>
<evidence type="ECO:0000256" key="2">
    <source>
        <dbReference type="ARBA" id="ARBA00004882"/>
    </source>
</evidence>
<evidence type="ECO:0000256" key="16">
    <source>
        <dbReference type="PIRSR" id="PIRSR006769-3"/>
    </source>
</evidence>
<evidence type="ECO:0000256" key="12">
    <source>
        <dbReference type="ARBA" id="ARBA00023268"/>
    </source>
</evidence>
<comment type="function">
    <text evidence="1 13">Converts 2,5-diamino-6-(ribosylamino)-4(3h)-pyrimidinone 5'-phosphate into 5-amino-6-(ribosylamino)-2,4(1h,3h)-pyrimidinedione 5'-phosphate.</text>
</comment>
<feature type="binding site" evidence="15">
    <location>
        <position position="214"/>
    </location>
    <ligand>
        <name>substrate</name>
    </ligand>
</feature>
<dbReference type="EC" id="1.1.1.193" evidence="13"/>
<dbReference type="InterPro" id="IPR002125">
    <property type="entry name" value="CMP_dCMP_dom"/>
</dbReference>
<dbReference type="NCBIfam" id="TIGR00227">
    <property type="entry name" value="ribD_Cterm"/>
    <property type="match status" value="1"/>
</dbReference>
<feature type="active site" description="Proton donor" evidence="14">
    <location>
        <position position="59"/>
    </location>
</feature>
<feature type="binding site" evidence="15">
    <location>
        <position position="211"/>
    </location>
    <ligand>
        <name>substrate</name>
    </ligand>
</feature>
<evidence type="ECO:0000256" key="7">
    <source>
        <dbReference type="ARBA" id="ARBA00022723"/>
    </source>
</evidence>
<evidence type="ECO:0000313" key="19">
    <source>
        <dbReference type="Proteomes" id="UP000321046"/>
    </source>
</evidence>
<feature type="binding site" evidence="15">
    <location>
        <position position="175"/>
    </location>
    <ligand>
        <name>substrate</name>
    </ligand>
</feature>
<feature type="binding site" evidence="16">
    <location>
        <position position="57"/>
    </location>
    <ligand>
        <name>Zn(2+)</name>
        <dbReference type="ChEBI" id="CHEBI:29105"/>
        <note>catalytic</note>
    </ligand>
</feature>
<reference evidence="18 19" key="1">
    <citation type="submission" date="2019-08" db="EMBL/GenBank/DDBJ databases">
        <title>Bradymonadales sp. TMQ2.</title>
        <authorList>
            <person name="Liang Q."/>
        </authorList>
    </citation>
    <scope>NUCLEOTIDE SEQUENCE [LARGE SCALE GENOMIC DNA]</scope>
    <source>
        <strain evidence="18 19">TMQ2</strain>
    </source>
</reference>
<evidence type="ECO:0000256" key="11">
    <source>
        <dbReference type="ARBA" id="ARBA00023002"/>
    </source>
</evidence>
<feature type="binding site" evidence="15">
    <location>
        <position position="203"/>
    </location>
    <ligand>
        <name>substrate</name>
    </ligand>
</feature>
<evidence type="ECO:0000256" key="9">
    <source>
        <dbReference type="ARBA" id="ARBA00022833"/>
    </source>
</evidence>
<evidence type="ECO:0000256" key="13">
    <source>
        <dbReference type="PIRNR" id="PIRNR006769"/>
    </source>
</evidence>
<dbReference type="InterPro" id="IPR050765">
    <property type="entry name" value="Riboflavin_Biosynth_HTPR"/>
</dbReference>
<evidence type="ECO:0000256" key="14">
    <source>
        <dbReference type="PIRSR" id="PIRSR006769-1"/>
    </source>
</evidence>
<dbReference type="PANTHER" id="PTHR38011:SF7">
    <property type="entry name" value="2,5-DIAMINO-6-RIBOSYLAMINO-4(3H)-PYRIMIDINONE 5'-PHOSPHATE REDUCTASE"/>
    <property type="match status" value="1"/>
</dbReference>